<dbReference type="RefSeq" id="WP_242371590.1">
    <property type="nucleotide sequence ID" value="NZ_JAKRKC020000001.1"/>
</dbReference>
<keyword evidence="2" id="KW-0472">Membrane</keyword>
<dbReference type="SUPFAM" id="SSF52540">
    <property type="entry name" value="P-loop containing nucleoside triphosphate hydrolases"/>
    <property type="match status" value="1"/>
</dbReference>
<reference evidence="3 4" key="1">
    <citation type="submission" date="2022-04" db="EMBL/GenBank/DDBJ databases">
        <title>Genome draft of Actinomadura sp. ATCC 31491.</title>
        <authorList>
            <person name="Shi X."/>
            <person name="Du Y."/>
        </authorList>
    </citation>
    <scope>NUCLEOTIDE SEQUENCE [LARGE SCALE GENOMIC DNA]</scope>
    <source>
        <strain evidence="3 4">ATCC 31491</strain>
    </source>
</reference>
<evidence type="ECO:0000256" key="2">
    <source>
        <dbReference type="SAM" id="Phobius"/>
    </source>
</evidence>
<keyword evidence="2" id="KW-1133">Transmembrane helix</keyword>
<feature type="transmembrane region" description="Helical" evidence="2">
    <location>
        <begin position="41"/>
        <end position="60"/>
    </location>
</feature>
<evidence type="ECO:0008006" key="5">
    <source>
        <dbReference type="Google" id="ProtNLM"/>
    </source>
</evidence>
<accession>A0ABT0FJ42</accession>
<evidence type="ECO:0000313" key="4">
    <source>
        <dbReference type="Proteomes" id="UP001317259"/>
    </source>
</evidence>
<dbReference type="EMBL" id="JAKRKC020000001">
    <property type="protein sequence ID" value="MCK2212322.1"/>
    <property type="molecule type" value="Genomic_DNA"/>
</dbReference>
<dbReference type="Gene3D" id="3.40.50.300">
    <property type="entry name" value="P-loop containing nucleotide triphosphate hydrolases"/>
    <property type="match status" value="1"/>
</dbReference>
<feature type="transmembrane region" description="Helical" evidence="2">
    <location>
        <begin position="508"/>
        <end position="527"/>
    </location>
</feature>
<keyword evidence="4" id="KW-1185">Reference proteome</keyword>
<name>A0ABT0FJ42_9ACTN</name>
<feature type="transmembrane region" description="Helical" evidence="2">
    <location>
        <begin position="588"/>
        <end position="613"/>
    </location>
</feature>
<protein>
    <recommendedName>
        <fullName evidence="5">NACHT domain-containing protein</fullName>
    </recommendedName>
</protein>
<feature type="transmembrane region" description="Helical" evidence="2">
    <location>
        <begin position="440"/>
        <end position="460"/>
    </location>
</feature>
<gene>
    <name evidence="3" type="ORF">MF672_000695</name>
</gene>
<evidence type="ECO:0000313" key="3">
    <source>
        <dbReference type="EMBL" id="MCK2212322.1"/>
    </source>
</evidence>
<feature type="transmembrane region" description="Helical" evidence="2">
    <location>
        <begin position="411"/>
        <end position="434"/>
    </location>
</feature>
<feature type="transmembrane region" description="Helical" evidence="2">
    <location>
        <begin position="548"/>
        <end position="568"/>
    </location>
</feature>
<feature type="transmembrane region" description="Helical" evidence="2">
    <location>
        <begin position="481"/>
        <end position="502"/>
    </location>
</feature>
<evidence type="ECO:0000256" key="1">
    <source>
        <dbReference type="SAM" id="MobiDB-lite"/>
    </source>
</evidence>
<feature type="region of interest" description="Disordered" evidence="1">
    <location>
        <begin position="679"/>
        <end position="702"/>
    </location>
</feature>
<keyword evidence="2" id="KW-0812">Transmembrane</keyword>
<proteinExistence type="predicted"/>
<feature type="transmembrane region" description="Helical" evidence="2">
    <location>
        <begin position="7"/>
        <end position="29"/>
    </location>
</feature>
<sequence length="702" mass="74725">MRFRRSTIGAILVVLVLIMIATVVVAWVYTGNGTIKPQEMWTGVIPVFVGVLAAVLPWLMQVRDRPPPSLEEAARQRVPALRAGVARQWEEERTFRGLYAGERAELRWRAAPGSDPHARLAATVRDEGTLDALAGAFAAHARAGEPTRLVVTGDLGAGKTSACVLLTLELGDDVPLVPVLFQLASWRPAVPLYEWMAEELLTAYPVVDDERHGRRVAAHLARHHVLPVLDGLDELSGQTAALARVEEETEGRSFVLSCRSAEFEAVNAGRVLRRVLVVRLQPVPAADARAYLLERGDDRLEPLVAKLAAHPDGPVAEALSTPLMLSLAVARGGEPVPPELLEATGPDAADRIRRHLLGALVAKAFAPRPDDTRPPVGGEKARRYLEFLATQVDGAGRLAWWRLQRAVPRPVFVVTAFVIATVSCAALAAAYFSVFGRPWLGFWIGASAGGLGSFIVSLLPQDDPSRARPAFRSAARATTFALARTLGFGLTGGAACAVIVWFLYDSPFYVVVGGALSGLTFAMARYVSTPTDPLEAVTPRSLLASDRAAVLAAWVAGGVPGALTGAYLGGALKDGHRPELAALPVMSLPPAVLALLGAIAGCGLSAAGLGLMAHGSSAWGQFITTRVWLAARGLAPLRLMTFLQEARERGVLRQYSGFYEFRHRLLQYHLARPVLPGTAAAPEPAPAGDPATATSAGPDNVQ</sequence>
<comment type="caution">
    <text evidence="3">The sequence shown here is derived from an EMBL/GenBank/DDBJ whole genome shotgun (WGS) entry which is preliminary data.</text>
</comment>
<dbReference type="InterPro" id="IPR027417">
    <property type="entry name" value="P-loop_NTPase"/>
</dbReference>
<dbReference type="Proteomes" id="UP001317259">
    <property type="component" value="Unassembled WGS sequence"/>
</dbReference>
<organism evidence="3 4">
    <name type="scientific">Actinomadura luzonensis</name>
    <dbReference type="NCBI Taxonomy" id="2805427"/>
    <lineage>
        <taxon>Bacteria</taxon>
        <taxon>Bacillati</taxon>
        <taxon>Actinomycetota</taxon>
        <taxon>Actinomycetes</taxon>
        <taxon>Streptosporangiales</taxon>
        <taxon>Thermomonosporaceae</taxon>
        <taxon>Actinomadura</taxon>
    </lineage>
</organism>